<sequence length="141" mass="15272">MTQLYMLDTNICSFIMRERPTEILAKLQACVDAQRRIVISAITYAEMRFGSIGKKASPKHAGLVSTFVARLDGILPWDTAAVDETTRVRIALASCGTPIGDNDAAIAGHALAAGTVLVTNNVREFERVPGLRIEDWATPAN</sequence>
<feature type="domain" description="PIN" evidence="9">
    <location>
        <begin position="5"/>
        <end position="130"/>
    </location>
</feature>
<comment type="similarity">
    <text evidence="7 8">Belongs to the PINc/VapC protein family.</text>
</comment>
<keyword evidence="5 8" id="KW-0378">Hydrolase</keyword>
<keyword evidence="2 8" id="KW-1277">Toxin-antitoxin system</keyword>
<comment type="function">
    <text evidence="8">Toxic component of a toxin-antitoxin (TA) system. An RNase.</text>
</comment>
<name>A0ABW8MLE1_9BURK</name>
<dbReference type="InterPro" id="IPR022907">
    <property type="entry name" value="VapC_family"/>
</dbReference>
<dbReference type="Pfam" id="PF01850">
    <property type="entry name" value="PIN"/>
    <property type="match status" value="1"/>
</dbReference>
<evidence type="ECO:0000256" key="4">
    <source>
        <dbReference type="ARBA" id="ARBA00022723"/>
    </source>
</evidence>
<dbReference type="RefSeq" id="WP_404609605.1">
    <property type="nucleotide sequence ID" value="NZ_JBIYDN010000014.1"/>
</dbReference>
<comment type="caution">
    <text evidence="10">The sequence shown here is derived from an EMBL/GenBank/DDBJ whole genome shotgun (WGS) entry which is preliminary data.</text>
</comment>
<organism evidence="10 11">
    <name type="scientific">Caballeronia udeis</name>
    <dbReference type="NCBI Taxonomy" id="1232866"/>
    <lineage>
        <taxon>Bacteria</taxon>
        <taxon>Pseudomonadati</taxon>
        <taxon>Pseudomonadota</taxon>
        <taxon>Betaproteobacteria</taxon>
        <taxon>Burkholderiales</taxon>
        <taxon>Burkholderiaceae</taxon>
        <taxon>Caballeronia</taxon>
    </lineage>
</organism>
<evidence type="ECO:0000256" key="2">
    <source>
        <dbReference type="ARBA" id="ARBA00022649"/>
    </source>
</evidence>
<protein>
    <recommendedName>
        <fullName evidence="8">Ribonuclease VapC</fullName>
        <shortName evidence="8">RNase VapC</shortName>
        <ecNumber evidence="8">3.1.-.-</ecNumber>
    </recommendedName>
    <alternativeName>
        <fullName evidence="8">Toxin VapC</fullName>
    </alternativeName>
</protein>
<dbReference type="PANTHER" id="PTHR33653:SF1">
    <property type="entry name" value="RIBONUCLEASE VAPC2"/>
    <property type="match status" value="1"/>
</dbReference>
<keyword evidence="6 8" id="KW-0460">Magnesium</keyword>
<reference evidence="10 11" key="2">
    <citation type="submission" date="2024-11" db="EMBL/GenBank/DDBJ databases">
        <title>Using genomics to understand microbial adaptation to soil warming.</title>
        <authorList>
            <person name="Deangelis K.M. PhD."/>
        </authorList>
    </citation>
    <scope>NUCLEOTIDE SEQUENCE [LARGE SCALE GENOMIC DNA]</scope>
    <source>
        <strain evidence="10 11">GAS97</strain>
    </source>
</reference>
<evidence type="ECO:0000256" key="7">
    <source>
        <dbReference type="ARBA" id="ARBA00038093"/>
    </source>
</evidence>
<dbReference type="InterPro" id="IPR029060">
    <property type="entry name" value="PIN-like_dom_sf"/>
</dbReference>
<proteinExistence type="inferred from homology"/>
<comment type="cofactor">
    <cofactor evidence="1 8">
        <name>Mg(2+)</name>
        <dbReference type="ChEBI" id="CHEBI:18420"/>
    </cofactor>
</comment>
<gene>
    <name evidence="8" type="primary">vapC</name>
    <name evidence="10" type="ORF">ABH943_004526</name>
</gene>
<dbReference type="InterPro" id="IPR002716">
    <property type="entry name" value="PIN_dom"/>
</dbReference>
<evidence type="ECO:0000313" key="10">
    <source>
        <dbReference type="EMBL" id="MFK4444504.1"/>
    </source>
</evidence>
<dbReference type="PANTHER" id="PTHR33653">
    <property type="entry name" value="RIBONUCLEASE VAPC2"/>
    <property type="match status" value="1"/>
</dbReference>
<dbReference type="Proteomes" id="UP001620514">
    <property type="component" value="Unassembled WGS sequence"/>
</dbReference>
<keyword evidence="10" id="KW-0255">Endonuclease</keyword>
<evidence type="ECO:0000256" key="5">
    <source>
        <dbReference type="ARBA" id="ARBA00022801"/>
    </source>
</evidence>
<dbReference type="SUPFAM" id="SSF88723">
    <property type="entry name" value="PIN domain-like"/>
    <property type="match status" value="1"/>
</dbReference>
<dbReference type="GO" id="GO:0016787">
    <property type="term" value="F:hydrolase activity"/>
    <property type="evidence" value="ECO:0007669"/>
    <property type="project" value="UniProtKB-KW"/>
</dbReference>
<accession>A0ABW8MLE1</accession>
<evidence type="ECO:0000256" key="8">
    <source>
        <dbReference type="HAMAP-Rule" id="MF_00265"/>
    </source>
</evidence>
<evidence type="ECO:0000313" key="11">
    <source>
        <dbReference type="Proteomes" id="UP001620514"/>
    </source>
</evidence>
<keyword evidence="3 8" id="KW-0540">Nuclease</keyword>
<reference evidence="10 11" key="1">
    <citation type="submission" date="2024-10" db="EMBL/GenBank/DDBJ databases">
        <authorList>
            <person name="Deangelis K."/>
            <person name="Huntemann M."/>
            <person name="Clum A."/>
            <person name="Wang J."/>
            <person name="Palaniappan K."/>
            <person name="Ritter S."/>
            <person name="Chen I.-M."/>
            <person name="Stamatis D."/>
            <person name="Reddy T."/>
            <person name="O'Malley R."/>
            <person name="Daum C."/>
            <person name="Ng V."/>
            <person name="Ivanova N."/>
            <person name="Kyrpides N."/>
            <person name="Woyke T."/>
        </authorList>
    </citation>
    <scope>NUCLEOTIDE SEQUENCE [LARGE SCALE GENOMIC DNA]</scope>
    <source>
        <strain evidence="10 11">GAS97</strain>
    </source>
</reference>
<keyword evidence="4 8" id="KW-0479">Metal-binding</keyword>
<dbReference type="EC" id="3.1.-.-" evidence="8"/>
<feature type="binding site" evidence="8">
    <location>
        <position position="8"/>
    </location>
    <ligand>
        <name>Mg(2+)</name>
        <dbReference type="ChEBI" id="CHEBI:18420"/>
    </ligand>
</feature>
<dbReference type="Gene3D" id="3.40.50.1010">
    <property type="entry name" value="5'-nuclease"/>
    <property type="match status" value="1"/>
</dbReference>
<evidence type="ECO:0000256" key="1">
    <source>
        <dbReference type="ARBA" id="ARBA00001946"/>
    </source>
</evidence>
<dbReference type="InterPro" id="IPR050556">
    <property type="entry name" value="Type_II_TA_system_RNase"/>
</dbReference>
<dbReference type="HAMAP" id="MF_00265">
    <property type="entry name" value="VapC_Nob1"/>
    <property type="match status" value="1"/>
</dbReference>
<dbReference type="CDD" id="cd09881">
    <property type="entry name" value="PIN_VapC4-5_FitB-like"/>
    <property type="match status" value="1"/>
</dbReference>
<evidence type="ECO:0000256" key="3">
    <source>
        <dbReference type="ARBA" id="ARBA00022722"/>
    </source>
</evidence>
<dbReference type="EMBL" id="JBIYDN010000014">
    <property type="protein sequence ID" value="MFK4444504.1"/>
    <property type="molecule type" value="Genomic_DNA"/>
</dbReference>
<feature type="binding site" evidence="8">
    <location>
        <position position="103"/>
    </location>
    <ligand>
        <name>Mg(2+)</name>
        <dbReference type="ChEBI" id="CHEBI:18420"/>
    </ligand>
</feature>
<keyword evidence="11" id="KW-1185">Reference proteome</keyword>
<evidence type="ECO:0000256" key="6">
    <source>
        <dbReference type="ARBA" id="ARBA00022842"/>
    </source>
</evidence>
<keyword evidence="8" id="KW-0800">Toxin</keyword>
<evidence type="ECO:0000259" key="9">
    <source>
        <dbReference type="Pfam" id="PF01850"/>
    </source>
</evidence>
<dbReference type="GO" id="GO:0004519">
    <property type="term" value="F:endonuclease activity"/>
    <property type="evidence" value="ECO:0007669"/>
    <property type="project" value="UniProtKB-KW"/>
</dbReference>